<dbReference type="SMART" id="SM00968">
    <property type="entry name" value="SMC_hinge"/>
    <property type="match status" value="1"/>
</dbReference>
<comment type="domain">
    <text evidence="6">Contains large globular domains required for ATP hydrolysis at each terminus and a third globular domain forming a flexible hinge near the middle of the molecule. These domains are separated by coiled-coil structures.</text>
</comment>
<organism evidence="8 9">
    <name type="scientific">Anaerotruncus massiliensis</name>
    <name type="common">ex Liu et al. 2021</name>
    <dbReference type="NCBI Taxonomy" id="2321404"/>
    <lineage>
        <taxon>Bacteria</taxon>
        <taxon>Bacillati</taxon>
        <taxon>Bacillota</taxon>
        <taxon>Clostridia</taxon>
        <taxon>Eubacteriales</taxon>
        <taxon>Oscillospiraceae</taxon>
        <taxon>Anaerotruncus</taxon>
    </lineage>
</organism>
<keyword evidence="2 6" id="KW-0547">Nucleotide-binding</keyword>
<feature type="domain" description="SMC hinge" evidence="7">
    <location>
        <begin position="525"/>
        <end position="641"/>
    </location>
</feature>
<dbReference type="AlphaFoldDB" id="A0A498CR45"/>
<evidence type="ECO:0000256" key="1">
    <source>
        <dbReference type="ARBA" id="ARBA00022490"/>
    </source>
</evidence>
<keyword evidence="9" id="KW-1185">Reference proteome</keyword>
<dbReference type="HAMAP" id="MF_01894">
    <property type="entry name" value="Smc_prok"/>
    <property type="match status" value="1"/>
</dbReference>
<evidence type="ECO:0000313" key="9">
    <source>
        <dbReference type="Proteomes" id="UP000276301"/>
    </source>
</evidence>
<dbReference type="NCBIfam" id="TIGR02168">
    <property type="entry name" value="SMC_prok_B"/>
    <property type="match status" value="1"/>
</dbReference>
<comment type="subunit">
    <text evidence="6">Homodimer.</text>
</comment>
<evidence type="ECO:0000256" key="2">
    <source>
        <dbReference type="ARBA" id="ARBA00022741"/>
    </source>
</evidence>
<dbReference type="GO" id="GO:0005524">
    <property type="term" value="F:ATP binding"/>
    <property type="evidence" value="ECO:0007669"/>
    <property type="project" value="UniProtKB-UniRule"/>
</dbReference>
<dbReference type="SUPFAM" id="SSF52540">
    <property type="entry name" value="P-loop containing nucleoside triphosphate hydrolases"/>
    <property type="match status" value="1"/>
</dbReference>
<dbReference type="SUPFAM" id="SSF75553">
    <property type="entry name" value="Smc hinge domain"/>
    <property type="match status" value="1"/>
</dbReference>
<dbReference type="GO" id="GO:0003677">
    <property type="term" value="F:DNA binding"/>
    <property type="evidence" value="ECO:0007669"/>
    <property type="project" value="UniProtKB-UniRule"/>
</dbReference>
<dbReference type="Gene3D" id="3.30.70.1620">
    <property type="match status" value="1"/>
</dbReference>
<dbReference type="GO" id="GO:0016887">
    <property type="term" value="F:ATP hydrolysis activity"/>
    <property type="evidence" value="ECO:0007669"/>
    <property type="project" value="InterPro"/>
</dbReference>
<sequence>MTLRLRSLEIQGFKSFPDRTKLSFHDGITAVVGPNGSGKSNIADAVRWVLGEQSTKTLRGGKMEDVIFGGTQARKPQGYAQVLLTIDNADRALACDSDVVTVGRKLYRSGESEYRLNGAAVRLKDVYELFMDTGLGRDGYSIIGQGKIAEIVSAKSTQRREIFEEAAGISKYRYRKLEAQRRLEAAEENLLRLRDILDELESRVEPLRAQSEKAAQFLEYAGEKKTLEISLWVLTLDKSRAVLREQEDKILLCRDEHDGVQAELDGIEGQINALFAQMQALAVEIDSRRGRVREIEELTAQSGAEIAVLRNDMAHNDASVERIRAELEQSDASDSDLDERIHTFEAQIAERRQGLDDLRRRHEEVQRELTTLGEVQEDCRGKIDALKERRFGLTQSINEVKLSSASSSSLIDETIARLESLKKGAVVKNENIAKIRRELSDCGELLEGIEENLLSLQNSRRGCQMKLEGRRQKLDALLEQRRALEDKARAHTQRAKLLFDMENSLEGFSQSVKYIMEQARRGAIGDVYGPVSRLISVEDDYALAVEIALGAAMQNIVVKDEAVAKRAIGMLKSSKSGRATFLPVSTVKGNRLNENWLPGTDGFVGVAADLVRCDERYRGVINQLLGRIVIVRDLDCAAAVAKKGGYRFRVVTLDGQVVNAGGSMTGGWAARSAGILSRSKEIEELKGRAAACEKEMAGLDGQIKALREEIAAVQASLAGIDGELATAQEDKIRYTAEQKQLASARDEAVRSREQAAEEYGRLAERLEELKEKNVTSAELTDDLNRQLDEVAQQLGVLASKRDTCAAQASEVSARLSRQDVEIISITKEIDGLRQMADQLRDQKLHQKEHVAGLERQRADYLRENAEIREKIAQAERRREDYAAQAAALGAEIEQKTQARNACEAKTTALRADEKEITARRETAARELARLEEKKASLQAEYDGIISRLWDEYEITRTQASEIARPVEDAGKAQRRLGELKGKIRALGNVNVGAIEEYKEVSERYRFLKTQTDDAEKSRAELMKLITQLTSDMQSIFADNFGRIAENFSRIFTELFDGGRAELTLTDPGSVLESGIEIYVQPPGKIIKNLAALSGGEQAFVAIAIYFAILKVRPSPFCLLDEIEAALDDVNVVKYAQYLRTMCDRTQFITITHRRGTMEEADMLYGVTMQEEGVSKLLELHVSEIESKLGIK</sequence>
<evidence type="ECO:0000256" key="3">
    <source>
        <dbReference type="ARBA" id="ARBA00022840"/>
    </source>
</evidence>
<dbReference type="InterPro" id="IPR003395">
    <property type="entry name" value="RecF/RecN/SMC_N"/>
</dbReference>
<feature type="coiled-coil region" evidence="6">
    <location>
        <begin position="682"/>
        <end position="786"/>
    </location>
</feature>
<accession>A0A498CR45</accession>
<dbReference type="InterPro" id="IPR027417">
    <property type="entry name" value="P-loop_NTPase"/>
</dbReference>
<name>A0A498CR45_9FIRM</name>
<protein>
    <recommendedName>
        <fullName evidence="6">Chromosome partition protein Smc</fullName>
    </recommendedName>
</protein>
<dbReference type="EMBL" id="RCHT01000001">
    <property type="protein sequence ID" value="RLL14636.1"/>
    <property type="molecule type" value="Genomic_DNA"/>
</dbReference>
<dbReference type="Gene3D" id="1.20.1060.20">
    <property type="match status" value="1"/>
</dbReference>
<feature type="coiled-coil region" evidence="6">
    <location>
        <begin position="822"/>
        <end position="947"/>
    </location>
</feature>
<reference evidence="8 9" key="1">
    <citation type="submission" date="2018-10" db="EMBL/GenBank/DDBJ databases">
        <title>Anaerotruncus faecis sp. nov., isolated from human feces.</title>
        <authorList>
            <person name="Wang Y.-J."/>
        </authorList>
    </citation>
    <scope>NUCLEOTIDE SEQUENCE [LARGE SCALE GENOMIC DNA]</scope>
    <source>
        <strain evidence="8 9">22A2-44</strain>
    </source>
</reference>
<dbReference type="CDD" id="cd03278">
    <property type="entry name" value="ABC_SMC_barmotin"/>
    <property type="match status" value="1"/>
</dbReference>
<keyword evidence="5 6" id="KW-0238">DNA-binding</keyword>
<dbReference type="InterPro" id="IPR011890">
    <property type="entry name" value="SMC_prok"/>
</dbReference>
<comment type="function">
    <text evidence="6">Required for chromosome condensation and partitioning.</text>
</comment>
<dbReference type="GO" id="GO:0005694">
    <property type="term" value="C:chromosome"/>
    <property type="evidence" value="ECO:0007669"/>
    <property type="project" value="InterPro"/>
</dbReference>
<dbReference type="GO" id="GO:0007062">
    <property type="term" value="P:sister chromatid cohesion"/>
    <property type="evidence" value="ECO:0007669"/>
    <property type="project" value="InterPro"/>
</dbReference>
<evidence type="ECO:0000256" key="6">
    <source>
        <dbReference type="HAMAP-Rule" id="MF_01894"/>
    </source>
</evidence>
<dbReference type="GO" id="GO:0007059">
    <property type="term" value="P:chromosome segregation"/>
    <property type="evidence" value="ECO:0007669"/>
    <property type="project" value="UniProtKB-UniRule"/>
</dbReference>
<dbReference type="InterPro" id="IPR024704">
    <property type="entry name" value="SMC"/>
</dbReference>
<feature type="binding site" evidence="6">
    <location>
        <begin position="34"/>
        <end position="41"/>
    </location>
    <ligand>
        <name>ATP</name>
        <dbReference type="ChEBI" id="CHEBI:30616"/>
    </ligand>
</feature>
<evidence type="ECO:0000256" key="4">
    <source>
        <dbReference type="ARBA" id="ARBA00023054"/>
    </source>
</evidence>
<evidence type="ECO:0000259" key="7">
    <source>
        <dbReference type="SMART" id="SM00968"/>
    </source>
</evidence>
<gene>
    <name evidence="6 8" type="primary">smc</name>
    <name evidence="8" type="ORF">D4A47_01250</name>
</gene>
<dbReference type="GO" id="GO:0005737">
    <property type="term" value="C:cytoplasm"/>
    <property type="evidence" value="ECO:0007669"/>
    <property type="project" value="UniProtKB-SubCell"/>
</dbReference>
<keyword evidence="4 6" id="KW-0175">Coiled coil</keyword>
<dbReference type="Gene3D" id="3.40.50.300">
    <property type="entry name" value="P-loop containing nucleotide triphosphate hydrolases"/>
    <property type="match status" value="2"/>
</dbReference>
<keyword evidence="3 6" id="KW-0067">ATP-binding</keyword>
<comment type="subcellular location">
    <subcellularLocation>
        <location evidence="6">Cytoplasm</location>
    </subcellularLocation>
</comment>
<dbReference type="Proteomes" id="UP000276301">
    <property type="component" value="Unassembled WGS sequence"/>
</dbReference>
<evidence type="ECO:0000313" key="8">
    <source>
        <dbReference type="EMBL" id="RLL14636.1"/>
    </source>
</evidence>
<dbReference type="Pfam" id="PF02463">
    <property type="entry name" value="SMC_N"/>
    <property type="match status" value="1"/>
</dbReference>
<proteinExistence type="inferred from homology"/>
<comment type="caution">
    <text evidence="8">The sequence shown here is derived from an EMBL/GenBank/DDBJ whole genome shotgun (WGS) entry which is preliminary data.</text>
</comment>
<dbReference type="GO" id="GO:0006260">
    <property type="term" value="P:DNA replication"/>
    <property type="evidence" value="ECO:0007669"/>
    <property type="project" value="UniProtKB-UniRule"/>
</dbReference>
<dbReference type="Gene3D" id="1.10.287.1490">
    <property type="match status" value="2"/>
</dbReference>
<keyword evidence="1 6" id="KW-0963">Cytoplasm</keyword>
<feature type="coiled-coil region" evidence="6">
    <location>
        <begin position="348"/>
        <end position="375"/>
    </location>
</feature>
<feature type="coiled-coil region" evidence="6">
    <location>
        <begin position="432"/>
        <end position="494"/>
    </location>
</feature>
<dbReference type="PANTHER" id="PTHR43977">
    <property type="entry name" value="STRUCTURAL MAINTENANCE OF CHROMOSOMES PROTEIN 3"/>
    <property type="match status" value="1"/>
</dbReference>
<dbReference type="Pfam" id="PF06470">
    <property type="entry name" value="SMC_hinge"/>
    <property type="match status" value="1"/>
</dbReference>
<dbReference type="InterPro" id="IPR010935">
    <property type="entry name" value="SMC_hinge"/>
</dbReference>
<comment type="similarity">
    <text evidence="6">Belongs to the SMC family.</text>
</comment>
<feature type="coiled-coil region" evidence="6">
    <location>
        <begin position="169"/>
        <end position="210"/>
    </location>
</feature>
<dbReference type="GO" id="GO:0030261">
    <property type="term" value="P:chromosome condensation"/>
    <property type="evidence" value="ECO:0007669"/>
    <property type="project" value="InterPro"/>
</dbReference>
<dbReference type="PIRSF" id="PIRSF005719">
    <property type="entry name" value="SMC"/>
    <property type="match status" value="1"/>
</dbReference>
<dbReference type="InterPro" id="IPR036277">
    <property type="entry name" value="SMC_hinge_sf"/>
</dbReference>
<evidence type="ECO:0000256" key="5">
    <source>
        <dbReference type="ARBA" id="ARBA00023125"/>
    </source>
</evidence>